<dbReference type="AlphaFoldDB" id="A0A6M3L6P7"/>
<evidence type="ECO:0000313" key="1">
    <source>
        <dbReference type="EMBL" id="QJA90587.1"/>
    </source>
</evidence>
<organism evidence="1">
    <name type="scientific">viral metagenome</name>
    <dbReference type="NCBI Taxonomy" id="1070528"/>
    <lineage>
        <taxon>unclassified sequences</taxon>
        <taxon>metagenomes</taxon>
        <taxon>organismal metagenomes</taxon>
    </lineage>
</organism>
<accession>A0A6M3L6P7</accession>
<protein>
    <submittedName>
        <fullName evidence="1">Uncharacterized protein</fullName>
    </submittedName>
</protein>
<name>A0A6M3L6P7_9ZZZZ</name>
<dbReference type="EMBL" id="MT142923">
    <property type="protein sequence ID" value="QJA90587.1"/>
    <property type="molecule type" value="Genomic_DNA"/>
</dbReference>
<proteinExistence type="predicted"/>
<sequence length="77" mass="8960">MKEKRKKKLFVGDFRYNRELVTKHAFAFSGRQAKVFMLRQLAAEHGVPISAVMSIFDGSKVNFEIQVDPEWRLKNGM</sequence>
<reference evidence="1" key="1">
    <citation type="submission" date="2020-03" db="EMBL/GenBank/DDBJ databases">
        <title>The deep terrestrial virosphere.</title>
        <authorList>
            <person name="Holmfeldt K."/>
            <person name="Nilsson E."/>
            <person name="Simone D."/>
            <person name="Lopez-Fernandez M."/>
            <person name="Wu X."/>
            <person name="de Brujin I."/>
            <person name="Lundin D."/>
            <person name="Andersson A."/>
            <person name="Bertilsson S."/>
            <person name="Dopson M."/>
        </authorList>
    </citation>
    <scope>NUCLEOTIDE SEQUENCE</scope>
    <source>
        <strain evidence="1">MM415B03643</strain>
    </source>
</reference>
<gene>
    <name evidence="1" type="ORF">MM415B03643_0005</name>
</gene>